<name>A0A0R3QGZ8_9BILA</name>
<dbReference type="Proteomes" id="UP000280834">
    <property type="component" value="Unassembled WGS sequence"/>
</dbReference>
<accession>A0A0R3QGZ8</accession>
<reference evidence="3" key="1">
    <citation type="submission" date="2017-02" db="UniProtKB">
        <authorList>
            <consortium name="WormBaseParasite"/>
        </authorList>
    </citation>
    <scope>IDENTIFICATION</scope>
</reference>
<dbReference type="AlphaFoldDB" id="A0A0R3QGZ8"/>
<evidence type="ECO:0000313" key="2">
    <source>
        <dbReference type="Proteomes" id="UP000280834"/>
    </source>
</evidence>
<sequence>MPELRESERRKRDLSTLIFQEKKKFDAYVQEQGKYGESKKEPNNLLAEKEKTKRYREIYQETVLNKEKT</sequence>
<evidence type="ECO:0000313" key="1">
    <source>
        <dbReference type="EMBL" id="VDO17467.1"/>
    </source>
</evidence>
<protein>
    <submittedName>
        <fullName evidence="1 3">Uncharacterized protein</fullName>
    </submittedName>
</protein>
<proteinExistence type="predicted"/>
<organism evidence="3">
    <name type="scientific">Brugia timori</name>
    <dbReference type="NCBI Taxonomy" id="42155"/>
    <lineage>
        <taxon>Eukaryota</taxon>
        <taxon>Metazoa</taxon>
        <taxon>Ecdysozoa</taxon>
        <taxon>Nematoda</taxon>
        <taxon>Chromadorea</taxon>
        <taxon>Rhabditida</taxon>
        <taxon>Spirurina</taxon>
        <taxon>Spiruromorpha</taxon>
        <taxon>Filarioidea</taxon>
        <taxon>Onchocercidae</taxon>
        <taxon>Brugia</taxon>
    </lineage>
</organism>
<evidence type="ECO:0000313" key="3">
    <source>
        <dbReference type="WBParaSite" id="BTMF_0000565601-mRNA-1"/>
    </source>
</evidence>
<dbReference type="WBParaSite" id="BTMF_0000565601-mRNA-1">
    <property type="protein sequence ID" value="BTMF_0000565601-mRNA-1"/>
    <property type="gene ID" value="BTMF_0000565601"/>
</dbReference>
<gene>
    <name evidence="1" type="ORF">BTMF_LOCUS4930</name>
</gene>
<keyword evidence="2" id="KW-1185">Reference proteome</keyword>
<reference evidence="1 2" key="2">
    <citation type="submission" date="2018-11" db="EMBL/GenBank/DDBJ databases">
        <authorList>
            <consortium name="Pathogen Informatics"/>
        </authorList>
    </citation>
    <scope>NUCLEOTIDE SEQUENCE [LARGE SCALE GENOMIC DNA]</scope>
</reference>
<dbReference type="EMBL" id="UZAG01005088">
    <property type="protein sequence ID" value="VDO17467.1"/>
    <property type="molecule type" value="Genomic_DNA"/>
</dbReference>